<dbReference type="AlphaFoldDB" id="A0A2S7KW91"/>
<evidence type="ECO:0000313" key="2">
    <source>
        <dbReference type="EMBL" id="PQB06901.1"/>
    </source>
</evidence>
<comment type="caution">
    <text evidence="2">The sequence shown here is derived from an EMBL/GenBank/DDBJ whole genome shotgun (WGS) entry which is preliminary data.</text>
</comment>
<feature type="transmembrane region" description="Helical" evidence="1">
    <location>
        <begin position="93"/>
        <end position="112"/>
    </location>
</feature>
<evidence type="ECO:0008006" key="4">
    <source>
        <dbReference type="Google" id="ProtNLM"/>
    </source>
</evidence>
<organism evidence="2 3">
    <name type="scientific">Polaribacter filamentus</name>
    <dbReference type="NCBI Taxonomy" id="53483"/>
    <lineage>
        <taxon>Bacteria</taxon>
        <taxon>Pseudomonadati</taxon>
        <taxon>Bacteroidota</taxon>
        <taxon>Flavobacteriia</taxon>
        <taxon>Flavobacteriales</taxon>
        <taxon>Flavobacteriaceae</taxon>
    </lineage>
</organism>
<dbReference type="OrthoDB" id="769130at2"/>
<gene>
    <name evidence="2" type="ORF">BST83_06855</name>
</gene>
<reference evidence="2 3" key="1">
    <citation type="submission" date="2016-11" db="EMBL/GenBank/DDBJ databases">
        <title>Trade-off between light-utilization and light-protection in marine flavobacteria.</title>
        <authorList>
            <person name="Kumagai Y."/>
        </authorList>
    </citation>
    <scope>NUCLEOTIDE SEQUENCE [LARGE SCALE GENOMIC DNA]</scope>
    <source>
        <strain evidence="2 3">ATCC 700397</strain>
    </source>
</reference>
<feature type="transmembrane region" description="Helical" evidence="1">
    <location>
        <begin position="118"/>
        <end position="139"/>
    </location>
</feature>
<proteinExistence type="predicted"/>
<dbReference type="EMBL" id="MQUA01000013">
    <property type="protein sequence ID" value="PQB06901.1"/>
    <property type="molecule type" value="Genomic_DNA"/>
</dbReference>
<protein>
    <recommendedName>
        <fullName evidence="4">Glycine zipper family protein</fullName>
    </recommendedName>
</protein>
<keyword evidence="1" id="KW-1133">Transmembrane helix</keyword>
<evidence type="ECO:0000256" key="1">
    <source>
        <dbReference type="SAM" id="Phobius"/>
    </source>
</evidence>
<keyword evidence="1" id="KW-0812">Transmembrane</keyword>
<evidence type="ECO:0000313" key="3">
    <source>
        <dbReference type="Proteomes" id="UP000239522"/>
    </source>
</evidence>
<sequence length="154" mass="17373">MKIKYLNKRPDLAQKSRLNKKYLQFQELISELRDMVLNIEIKHSLNNAIDTMNSLSDFDKKLGKQLKSEQSKILKLLKNELKLVTKNYYRNKWLAFGIGALGVPIGIAIGVIMGNMAFIGIGLPIGFGFGLAVGTGLDLKVKEKGKQLKFEIKY</sequence>
<dbReference type="Proteomes" id="UP000239522">
    <property type="component" value="Unassembled WGS sequence"/>
</dbReference>
<keyword evidence="1" id="KW-0472">Membrane</keyword>
<keyword evidence="3" id="KW-1185">Reference proteome</keyword>
<name>A0A2S7KW91_9FLAO</name>
<accession>A0A2S7KW91</accession>
<dbReference type="RefSeq" id="WP_104809143.1">
    <property type="nucleotide sequence ID" value="NZ_MQUA01000013.1"/>
</dbReference>